<protein>
    <submittedName>
        <fullName evidence="2">Uncharacterized protein</fullName>
    </submittedName>
</protein>
<feature type="region of interest" description="Disordered" evidence="1">
    <location>
        <begin position="61"/>
        <end position="117"/>
    </location>
</feature>
<dbReference type="Proteomes" id="UP000297245">
    <property type="component" value="Unassembled WGS sequence"/>
</dbReference>
<evidence type="ECO:0000313" key="2">
    <source>
        <dbReference type="EMBL" id="THU93049.1"/>
    </source>
</evidence>
<proteinExistence type="predicted"/>
<gene>
    <name evidence="2" type="ORF">K435DRAFT_861886</name>
</gene>
<feature type="compositionally biased region" description="Acidic residues" evidence="1">
    <location>
        <begin position="97"/>
        <end position="106"/>
    </location>
</feature>
<dbReference type="EMBL" id="ML179260">
    <property type="protein sequence ID" value="THU93049.1"/>
    <property type="molecule type" value="Genomic_DNA"/>
</dbReference>
<sequence>MINQDCLEFQRKWNSKPVSGHGGLSPDEMLLDGMLKHGIYLDSDPPDDCVGLTVEETMESYDVHSKVQRHPHGHSGAGYSQEDPIDNLEHSSSSGSESEESEWEEVETFHEDKFTAPPVKEAGIIPDGYGMHPEEWEHVFPLYYTIRSVRKGSQELQVQLPDLVWCP</sequence>
<dbReference type="AlphaFoldDB" id="A0A4S8LU03"/>
<accession>A0A4S8LU03</accession>
<name>A0A4S8LU03_DENBC</name>
<keyword evidence="3" id="KW-1185">Reference proteome</keyword>
<reference evidence="2 3" key="1">
    <citation type="journal article" date="2019" name="Nat. Ecol. Evol.">
        <title>Megaphylogeny resolves global patterns of mushroom evolution.</title>
        <authorList>
            <person name="Varga T."/>
            <person name="Krizsan K."/>
            <person name="Foldi C."/>
            <person name="Dima B."/>
            <person name="Sanchez-Garcia M."/>
            <person name="Sanchez-Ramirez S."/>
            <person name="Szollosi G.J."/>
            <person name="Szarkandi J.G."/>
            <person name="Papp V."/>
            <person name="Albert L."/>
            <person name="Andreopoulos W."/>
            <person name="Angelini C."/>
            <person name="Antonin V."/>
            <person name="Barry K.W."/>
            <person name="Bougher N.L."/>
            <person name="Buchanan P."/>
            <person name="Buyck B."/>
            <person name="Bense V."/>
            <person name="Catcheside P."/>
            <person name="Chovatia M."/>
            <person name="Cooper J."/>
            <person name="Damon W."/>
            <person name="Desjardin D."/>
            <person name="Finy P."/>
            <person name="Geml J."/>
            <person name="Haridas S."/>
            <person name="Hughes K."/>
            <person name="Justo A."/>
            <person name="Karasinski D."/>
            <person name="Kautmanova I."/>
            <person name="Kiss B."/>
            <person name="Kocsube S."/>
            <person name="Kotiranta H."/>
            <person name="LaButti K.M."/>
            <person name="Lechner B.E."/>
            <person name="Liimatainen K."/>
            <person name="Lipzen A."/>
            <person name="Lukacs Z."/>
            <person name="Mihaltcheva S."/>
            <person name="Morgado L.N."/>
            <person name="Niskanen T."/>
            <person name="Noordeloos M.E."/>
            <person name="Ohm R.A."/>
            <person name="Ortiz-Santana B."/>
            <person name="Ovrebo C."/>
            <person name="Racz N."/>
            <person name="Riley R."/>
            <person name="Savchenko A."/>
            <person name="Shiryaev A."/>
            <person name="Soop K."/>
            <person name="Spirin V."/>
            <person name="Szebenyi C."/>
            <person name="Tomsovsky M."/>
            <person name="Tulloss R.E."/>
            <person name="Uehling J."/>
            <person name="Grigoriev I.V."/>
            <person name="Vagvolgyi C."/>
            <person name="Papp T."/>
            <person name="Martin F.M."/>
            <person name="Miettinen O."/>
            <person name="Hibbett D.S."/>
            <person name="Nagy L.G."/>
        </authorList>
    </citation>
    <scope>NUCLEOTIDE SEQUENCE [LARGE SCALE GENOMIC DNA]</scope>
    <source>
        <strain evidence="2 3">CBS 962.96</strain>
    </source>
</reference>
<evidence type="ECO:0000313" key="3">
    <source>
        <dbReference type="Proteomes" id="UP000297245"/>
    </source>
</evidence>
<dbReference type="OrthoDB" id="3013454at2759"/>
<organism evidence="2 3">
    <name type="scientific">Dendrothele bispora (strain CBS 962.96)</name>
    <dbReference type="NCBI Taxonomy" id="1314807"/>
    <lineage>
        <taxon>Eukaryota</taxon>
        <taxon>Fungi</taxon>
        <taxon>Dikarya</taxon>
        <taxon>Basidiomycota</taxon>
        <taxon>Agaricomycotina</taxon>
        <taxon>Agaricomycetes</taxon>
        <taxon>Agaricomycetidae</taxon>
        <taxon>Agaricales</taxon>
        <taxon>Agaricales incertae sedis</taxon>
        <taxon>Dendrothele</taxon>
    </lineage>
</organism>
<evidence type="ECO:0000256" key="1">
    <source>
        <dbReference type="SAM" id="MobiDB-lite"/>
    </source>
</evidence>